<dbReference type="Gene3D" id="3.30.1330.40">
    <property type="entry name" value="RutC-like"/>
    <property type="match status" value="1"/>
</dbReference>
<protein>
    <submittedName>
        <fullName evidence="1">RidA family protein</fullName>
        <ecNumber evidence="1">3.5.-.-</ecNumber>
    </submittedName>
</protein>
<sequence>MPRRESIDLDGFAHANPIPAASRIGSLLFSGVLTGRDAATGSMPATLDEQCVAVFARVRELMQAAGGSTDHIAKMTFWLADYRDRTALNREWLAMFPDPASRPARQAMAASLDGGCLIQCDLVAVMDDAGGAGPASP</sequence>
<dbReference type="EC" id="3.5.-.-" evidence="1"/>
<evidence type="ECO:0000313" key="2">
    <source>
        <dbReference type="Proteomes" id="UP001172737"/>
    </source>
</evidence>
<dbReference type="PANTHER" id="PTHR11803:SF39">
    <property type="entry name" value="2-IMINOBUTANOATE_2-IMINOPROPANOATE DEAMINASE"/>
    <property type="match status" value="1"/>
</dbReference>
<dbReference type="InterPro" id="IPR035959">
    <property type="entry name" value="RutC-like_sf"/>
</dbReference>
<accession>A0AAW7M6C4</accession>
<dbReference type="Proteomes" id="UP001172737">
    <property type="component" value="Unassembled WGS sequence"/>
</dbReference>
<dbReference type="CDD" id="cd00448">
    <property type="entry name" value="YjgF_YER057c_UK114_family"/>
    <property type="match status" value="1"/>
</dbReference>
<gene>
    <name evidence="1" type="ORF">QQX10_11825</name>
</gene>
<comment type="caution">
    <text evidence="1">The sequence shown here is derived from an EMBL/GenBank/DDBJ whole genome shotgun (WGS) entry which is preliminary data.</text>
</comment>
<dbReference type="GO" id="GO:0019239">
    <property type="term" value="F:deaminase activity"/>
    <property type="evidence" value="ECO:0007669"/>
    <property type="project" value="TreeGrafter"/>
</dbReference>
<dbReference type="AlphaFoldDB" id="A0AAW7M6C4"/>
<evidence type="ECO:0000313" key="1">
    <source>
        <dbReference type="EMBL" id="MDN4488852.1"/>
    </source>
</evidence>
<dbReference type="GO" id="GO:0005829">
    <property type="term" value="C:cytosol"/>
    <property type="evidence" value="ECO:0007669"/>
    <property type="project" value="TreeGrafter"/>
</dbReference>
<organism evidence="1 2">
    <name type="scientific">Demequina lignilytica</name>
    <dbReference type="NCBI Taxonomy" id="3051663"/>
    <lineage>
        <taxon>Bacteria</taxon>
        <taxon>Bacillati</taxon>
        <taxon>Actinomycetota</taxon>
        <taxon>Actinomycetes</taxon>
        <taxon>Micrococcales</taxon>
        <taxon>Demequinaceae</taxon>
        <taxon>Demequina</taxon>
    </lineage>
</organism>
<keyword evidence="2" id="KW-1185">Reference proteome</keyword>
<dbReference type="SUPFAM" id="SSF55298">
    <property type="entry name" value="YjgF-like"/>
    <property type="match status" value="1"/>
</dbReference>
<dbReference type="InterPro" id="IPR006175">
    <property type="entry name" value="YjgF/YER057c/UK114"/>
</dbReference>
<dbReference type="RefSeq" id="WP_301121431.1">
    <property type="nucleotide sequence ID" value="NZ_JAUHPX010000007.1"/>
</dbReference>
<keyword evidence="1" id="KW-0378">Hydrolase</keyword>
<dbReference type="PANTHER" id="PTHR11803">
    <property type="entry name" value="2-IMINOBUTANOATE/2-IMINOPROPANOATE DEAMINASE RIDA"/>
    <property type="match status" value="1"/>
</dbReference>
<name>A0AAW7M6C4_9MICO</name>
<dbReference type="EMBL" id="JAUHPX010000007">
    <property type="protein sequence ID" value="MDN4488852.1"/>
    <property type="molecule type" value="Genomic_DNA"/>
</dbReference>
<reference evidence="1" key="1">
    <citation type="submission" date="2023-06" db="EMBL/GenBank/DDBJ databases">
        <title>Sysu t00039.</title>
        <authorList>
            <person name="Gao L."/>
            <person name="Fang B.-Z."/>
            <person name="Li W.-J."/>
        </authorList>
    </citation>
    <scope>NUCLEOTIDE SEQUENCE</scope>
    <source>
        <strain evidence="1">SYSU T00039</strain>
    </source>
</reference>
<proteinExistence type="predicted"/>
<dbReference type="Pfam" id="PF01042">
    <property type="entry name" value="Ribonuc_L-PSP"/>
    <property type="match status" value="1"/>
</dbReference>